<protein>
    <submittedName>
        <fullName evidence="1">Uncharacterized protein</fullName>
    </submittedName>
</protein>
<gene>
    <name evidence="1" type="ORF">VV61_08995</name>
</gene>
<dbReference type="AlphaFoldDB" id="A0AAJ0JP31"/>
<proteinExistence type="predicted"/>
<sequence length="83" mass="10100">MTYKYENSVINELEELEDEYKISYKNEIDEVRKVYRKAKVFDEISKYVKRKLSAEVPLDDDYLIGRFESYETIQELMEDKNND</sequence>
<evidence type="ECO:0000313" key="2">
    <source>
        <dbReference type="Proteomes" id="UP000033530"/>
    </source>
</evidence>
<accession>A0AAJ0JP31</accession>
<name>A0AAJ0JP31_STACA</name>
<dbReference type="EMBL" id="LAIU01000006">
    <property type="protein sequence ID" value="KKB24742.1"/>
    <property type="molecule type" value="Genomic_DNA"/>
</dbReference>
<dbReference type="RefSeq" id="WP_046100238.1">
    <property type="nucleotide sequence ID" value="NZ_BKAP01000022.1"/>
</dbReference>
<organism evidence="1 2">
    <name type="scientific">Staphylococcus carnosus</name>
    <dbReference type="NCBI Taxonomy" id="1281"/>
    <lineage>
        <taxon>Bacteria</taxon>
        <taxon>Bacillati</taxon>
        <taxon>Bacillota</taxon>
        <taxon>Bacilli</taxon>
        <taxon>Bacillales</taxon>
        <taxon>Staphylococcaceae</taxon>
        <taxon>Staphylococcus</taxon>
    </lineage>
</organism>
<dbReference type="Proteomes" id="UP000033530">
    <property type="component" value="Unassembled WGS sequence"/>
</dbReference>
<evidence type="ECO:0000313" key="1">
    <source>
        <dbReference type="EMBL" id="KKB24742.1"/>
    </source>
</evidence>
<reference evidence="1 2" key="1">
    <citation type="submission" date="2015-03" db="EMBL/GenBank/DDBJ databases">
        <title>Draft Genome Sequence of S. carnosus subsp. utilis LTH 7013, Isolated from South Tirolean Ham.</title>
        <authorList>
            <person name="Mueller A."/>
            <person name="Huptas C."/>
            <person name="Wenning M."/>
            <person name="Weiss A."/>
            <person name="Schmidt H."/>
        </authorList>
    </citation>
    <scope>NUCLEOTIDE SEQUENCE [LARGE SCALE GENOMIC DNA]</scope>
    <source>
        <strain evidence="1 2">LTH7013</strain>
    </source>
</reference>
<comment type="caution">
    <text evidence="1">The sequence shown here is derived from an EMBL/GenBank/DDBJ whole genome shotgun (WGS) entry which is preliminary data.</text>
</comment>